<protein>
    <submittedName>
        <fullName evidence="1">RCG62125</fullName>
    </submittedName>
</protein>
<sequence length="34" mass="4231">MTCYICDRRASNQWVNYRTDFIELFYPQPQQDLD</sequence>
<accession>A6HBI9</accession>
<reference evidence="2" key="1">
    <citation type="submission" date="2005-09" db="EMBL/GenBank/DDBJ databases">
        <authorList>
            <person name="Mural R.J."/>
            <person name="Li P.W."/>
            <person name="Adams M.D."/>
            <person name="Amanatides P.G."/>
            <person name="Baden-Tillson H."/>
            <person name="Barnstead M."/>
            <person name="Chin S.H."/>
            <person name="Dew I."/>
            <person name="Evans C.A."/>
            <person name="Ferriera S."/>
            <person name="Flanigan M."/>
            <person name="Fosler C."/>
            <person name="Glodek A."/>
            <person name="Gu Z."/>
            <person name="Holt R.A."/>
            <person name="Jennings D."/>
            <person name="Kraft C.L."/>
            <person name="Lu F."/>
            <person name="Nguyen T."/>
            <person name="Nusskern D.R."/>
            <person name="Pfannkoch C.M."/>
            <person name="Sitter C."/>
            <person name="Sutton G.G."/>
            <person name="Venter J.C."/>
            <person name="Wang Z."/>
            <person name="Woodage T."/>
            <person name="Zheng X.H."/>
            <person name="Zhong F."/>
        </authorList>
    </citation>
    <scope>NUCLEOTIDE SEQUENCE [LARGE SCALE GENOMIC DNA]</scope>
    <source>
        <strain>BN</strain>
        <strain evidence="2">Sprague-Dawley</strain>
    </source>
</reference>
<evidence type="ECO:0000313" key="1">
    <source>
        <dbReference type="EMBL" id="EDM03394.1"/>
    </source>
</evidence>
<proteinExistence type="predicted"/>
<organism evidence="1 2">
    <name type="scientific">Rattus norvegicus</name>
    <name type="common">Rat</name>
    <dbReference type="NCBI Taxonomy" id="10116"/>
    <lineage>
        <taxon>Eukaryota</taxon>
        <taxon>Metazoa</taxon>
        <taxon>Chordata</taxon>
        <taxon>Craniata</taxon>
        <taxon>Vertebrata</taxon>
        <taxon>Euteleostomi</taxon>
        <taxon>Mammalia</taxon>
        <taxon>Eutheria</taxon>
        <taxon>Euarchontoglires</taxon>
        <taxon>Glires</taxon>
        <taxon>Rodentia</taxon>
        <taxon>Myomorpha</taxon>
        <taxon>Muroidea</taxon>
        <taxon>Muridae</taxon>
        <taxon>Murinae</taxon>
        <taxon>Rattus</taxon>
    </lineage>
</organism>
<name>A6HBI9_RAT</name>
<dbReference type="AlphaFoldDB" id="A6HBI9"/>
<gene>
    <name evidence="1" type="ORF">rCG_62125</name>
</gene>
<evidence type="ECO:0000313" key="2">
    <source>
        <dbReference type="Proteomes" id="UP000234681"/>
    </source>
</evidence>
<dbReference type="EMBL" id="CH473947">
    <property type="protein sequence ID" value="EDM03394.1"/>
    <property type="molecule type" value="Genomic_DNA"/>
</dbReference>
<dbReference type="Proteomes" id="UP000234681">
    <property type="component" value="Chromosome 6"/>
</dbReference>